<dbReference type="STRING" id="103827.A0A0N5D8T8"/>
<evidence type="ECO:0000259" key="4">
    <source>
        <dbReference type="PROSITE" id="PS50156"/>
    </source>
</evidence>
<feature type="transmembrane region" description="Helical" evidence="3">
    <location>
        <begin position="398"/>
        <end position="419"/>
    </location>
</feature>
<evidence type="ECO:0000256" key="3">
    <source>
        <dbReference type="SAM" id="Phobius"/>
    </source>
</evidence>
<keyword evidence="3" id="KW-0812">Transmembrane</keyword>
<protein>
    <submittedName>
        <fullName evidence="7">SSD domain-containing protein</fullName>
    </submittedName>
</protein>
<dbReference type="InterPro" id="IPR053958">
    <property type="entry name" value="HMGCR/SNAP/NPC1-like_SSD"/>
</dbReference>
<feature type="transmembrane region" description="Helical" evidence="3">
    <location>
        <begin position="138"/>
        <end position="158"/>
    </location>
</feature>
<name>A0A0N5D8T8_THECL</name>
<dbReference type="PANTHER" id="PTHR10796:SF191">
    <property type="entry name" value="SSD DOMAIN-CONTAINING PROTEIN"/>
    <property type="match status" value="1"/>
</dbReference>
<dbReference type="OrthoDB" id="6510177at2759"/>
<dbReference type="GO" id="GO:0006897">
    <property type="term" value="P:endocytosis"/>
    <property type="evidence" value="ECO:0007669"/>
    <property type="project" value="TreeGrafter"/>
</dbReference>
<dbReference type="AlphaFoldDB" id="A0A0N5D8T8"/>
<keyword evidence="3" id="KW-1133">Transmembrane helix</keyword>
<dbReference type="PANTHER" id="PTHR10796">
    <property type="entry name" value="PATCHED-RELATED"/>
    <property type="match status" value="1"/>
</dbReference>
<dbReference type="InterPro" id="IPR051697">
    <property type="entry name" value="Patched_domain-protein"/>
</dbReference>
<feature type="transmembrane region" description="Helical" evidence="3">
    <location>
        <begin position="7"/>
        <end position="27"/>
    </location>
</feature>
<dbReference type="PROSITE" id="PS50156">
    <property type="entry name" value="SSD"/>
    <property type="match status" value="1"/>
</dbReference>
<feature type="domain" description="SSD" evidence="4">
    <location>
        <begin position="1"/>
        <end position="27"/>
    </location>
</feature>
<sequence>MFCMYTFMGVAFTYIYQLTFFTAVMAYSGKRESSGLHAITLKPVLAPESADTLLKKIFFTGSKSTNLVHSNQNLQETKSPRNKQSIMQNVESRLSTEDGYDSKIKSNFNEEFFGSSHQDTVISKLFREYYAPFLLDNFTKIIGCLLYIVYMFFAILGCSMVQEGLNPKFLVLDSFYLSKFYILMDETFWQEGLQMQVVINSPPDLFDPKGRQEFREMLEDFENTQYTMQHNATMIWLDAYERKLEEELKLQKIPLPISSQEWYERCREWLVSAGGRRLWEKDLVWANRKTDPESSYLVAFRFQLGLRNYKTPTDHMRSAVLMRNIALKYRKFNYIELKPALIRNCILALLAIFTVSFIMIPSWIAALAIVYSIFSIDIESIPGLIGFMTFWGVRLESVSMITVIMSIGFAVDLSSHIAYAYVKSHGNRNQKATHALETIGWPVFMGALSTILGIMVLTTVDAYIVQIFFKTVFLVITFSMLHGLVLLPILLTFVLPQTTKTSTQSNFCKKNGRKHDNNNSNIASTSTTNGKSCTESTNKKIAIVTLRDDDYGNIAL</sequence>
<feature type="compositionally biased region" description="Low complexity" evidence="2">
    <location>
        <begin position="518"/>
        <end position="529"/>
    </location>
</feature>
<dbReference type="GO" id="GO:0030659">
    <property type="term" value="C:cytoplasmic vesicle membrane"/>
    <property type="evidence" value="ECO:0007669"/>
    <property type="project" value="TreeGrafter"/>
</dbReference>
<evidence type="ECO:0000313" key="7">
    <source>
        <dbReference type="WBParaSite" id="TCLT_0000953001-mRNA-1"/>
    </source>
</evidence>
<organism evidence="7">
    <name type="scientific">Thelazia callipaeda</name>
    <name type="common">Oriental eyeworm</name>
    <name type="synonym">Parasitic nematode</name>
    <dbReference type="NCBI Taxonomy" id="103827"/>
    <lineage>
        <taxon>Eukaryota</taxon>
        <taxon>Metazoa</taxon>
        <taxon>Ecdysozoa</taxon>
        <taxon>Nematoda</taxon>
        <taxon>Chromadorea</taxon>
        <taxon>Rhabditida</taxon>
        <taxon>Spirurina</taxon>
        <taxon>Spiruromorpha</taxon>
        <taxon>Thelazioidea</taxon>
        <taxon>Thelaziidae</taxon>
        <taxon>Thelazia</taxon>
    </lineage>
</organism>
<reference evidence="5 6" key="2">
    <citation type="submission" date="2018-11" db="EMBL/GenBank/DDBJ databases">
        <authorList>
            <consortium name="Pathogen Informatics"/>
        </authorList>
    </citation>
    <scope>NUCLEOTIDE SEQUENCE [LARGE SCALE GENOMIC DNA]</scope>
</reference>
<dbReference type="OMA" id="ENISYCE"/>
<dbReference type="SUPFAM" id="SSF82866">
    <property type="entry name" value="Multidrug efflux transporter AcrB transmembrane domain"/>
    <property type="match status" value="1"/>
</dbReference>
<feature type="transmembrane region" description="Helical" evidence="3">
    <location>
        <begin position="472"/>
        <end position="495"/>
    </location>
</feature>
<dbReference type="GO" id="GO:0018996">
    <property type="term" value="P:molting cycle, collagen and cuticulin-based cuticle"/>
    <property type="evidence" value="ECO:0007669"/>
    <property type="project" value="TreeGrafter"/>
</dbReference>
<dbReference type="GO" id="GO:0005886">
    <property type="term" value="C:plasma membrane"/>
    <property type="evidence" value="ECO:0007669"/>
    <property type="project" value="TreeGrafter"/>
</dbReference>
<feature type="transmembrane region" description="Helical" evidence="3">
    <location>
        <begin position="439"/>
        <end position="460"/>
    </location>
</feature>
<feature type="transmembrane region" description="Helical" evidence="3">
    <location>
        <begin position="340"/>
        <end position="360"/>
    </location>
</feature>
<evidence type="ECO:0000256" key="1">
    <source>
        <dbReference type="ARBA" id="ARBA00005585"/>
    </source>
</evidence>
<reference evidence="7" key="1">
    <citation type="submission" date="2017-02" db="UniProtKB">
        <authorList>
            <consortium name="WormBaseParasite"/>
        </authorList>
    </citation>
    <scope>IDENTIFICATION</scope>
</reference>
<dbReference type="WBParaSite" id="TCLT_0000953001-mRNA-1">
    <property type="protein sequence ID" value="TCLT_0000953001-mRNA-1"/>
    <property type="gene ID" value="TCLT_0000953001"/>
</dbReference>
<evidence type="ECO:0000313" key="6">
    <source>
        <dbReference type="Proteomes" id="UP000276776"/>
    </source>
</evidence>
<feature type="region of interest" description="Disordered" evidence="2">
    <location>
        <begin position="503"/>
        <end position="534"/>
    </location>
</feature>
<proteinExistence type="inferred from homology"/>
<dbReference type="Proteomes" id="UP000276776">
    <property type="component" value="Unassembled WGS sequence"/>
</dbReference>
<dbReference type="Pfam" id="PF12349">
    <property type="entry name" value="Sterol-sensing"/>
    <property type="match status" value="1"/>
</dbReference>
<keyword evidence="3" id="KW-0472">Membrane</keyword>
<keyword evidence="6" id="KW-1185">Reference proteome</keyword>
<comment type="similarity">
    <text evidence="1">Belongs to the patched family.</text>
</comment>
<accession>A0A0N5D8T8</accession>
<dbReference type="InterPro" id="IPR000731">
    <property type="entry name" value="SSD"/>
</dbReference>
<gene>
    <name evidence="5" type="ORF">TCLT_LOCUS9519</name>
</gene>
<evidence type="ECO:0000313" key="5">
    <source>
        <dbReference type="EMBL" id="VDN07153.1"/>
    </source>
</evidence>
<dbReference type="Gene3D" id="1.20.1640.10">
    <property type="entry name" value="Multidrug efflux transporter AcrB transmembrane domain"/>
    <property type="match status" value="1"/>
</dbReference>
<dbReference type="EMBL" id="UYYF01004815">
    <property type="protein sequence ID" value="VDN07153.1"/>
    <property type="molecule type" value="Genomic_DNA"/>
</dbReference>
<evidence type="ECO:0000256" key="2">
    <source>
        <dbReference type="SAM" id="MobiDB-lite"/>
    </source>
</evidence>